<dbReference type="RefSeq" id="WP_209896327.1">
    <property type="nucleotide sequence ID" value="NZ_BAAAJV010000007.1"/>
</dbReference>
<evidence type="ECO:0000313" key="8">
    <source>
        <dbReference type="EMBL" id="MBP2411162.1"/>
    </source>
</evidence>
<name>A0ABS4YRZ9_9MICO</name>
<feature type="transmembrane region" description="Helical" evidence="6">
    <location>
        <begin position="86"/>
        <end position="104"/>
    </location>
</feature>
<feature type="transmembrane region" description="Helical" evidence="6">
    <location>
        <begin position="297"/>
        <end position="317"/>
    </location>
</feature>
<sequence>MPSSTPSSPPSTTTKSVHRRGLLGLLAILLCATAIGAVNLAALQMVSARLGSYAPAALVVGAFALGNAAGLVVQGRLIDRFSPPRVLYPATALFCATLSTAALWHSTQHIVYLALFFLAGLSLPAVTGVVRAAVPGMYPQRLHLRLYSAIAVTFQAGMAVGPMAAVAFSSLRESGYAFFVIAGFAATATLCLARLPHPSNPAPHSPTSSRAVPGPSRPPTPAHHDRPLLTQGYITVLLGTVGFGVSIGVVTVGLPAVLDATSPGLVGTAFSALALGDLAAGVVYGSRNWPGTLRKHLLASLLCAALAATLLASLISWPMLAVLGMFLLGAMGTPAGIAMSALLDTTVPRSKLTVAFTTMVATNLIAVSVGNTAGGVIIDVATASSALFLAPLALITASLTVAGRRNSLPAASSRRE</sequence>
<dbReference type="InterPro" id="IPR011701">
    <property type="entry name" value="MFS"/>
</dbReference>
<organism evidence="8 9">
    <name type="scientific">Brachybacterium fresconis</name>
    <dbReference type="NCBI Taxonomy" id="173363"/>
    <lineage>
        <taxon>Bacteria</taxon>
        <taxon>Bacillati</taxon>
        <taxon>Actinomycetota</taxon>
        <taxon>Actinomycetes</taxon>
        <taxon>Micrococcales</taxon>
        <taxon>Dermabacteraceae</taxon>
        <taxon>Brachybacterium</taxon>
    </lineage>
</organism>
<feature type="transmembrane region" description="Helical" evidence="6">
    <location>
        <begin position="110"/>
        <end position="134"/>
    </location>
</feature>
<reference evidence="8 9" key="1">
    <citation type="submission" date="2021-03" db="EMBL/GenBank/DDBJ databases">
        <title>Sequencing the genomes of 1000 actinobacteria strains.</title>
        <authorList>
            <person name="Klenk H.-P."/>
        </authorList>
    </citation>
    <scope>NUCLEOTIDE SEQUENCE [LARGE SCALE GENOMIC DNA]</scope>
    <source>
        <strain evidence="8 9">DSM 14564</strain>
    </source>
</reference>
<evidence type="ECO:0000256" key="2">
    <source>
        <dbReference type="ARBA" id="ARBA00022692"/>
    </source>
</evidence>
<evidence type="ECO:0000313" key="9">
    <source>
        <dbReference type="Proteomes" id="UP000698222"/>
    </source>
</evidence>
<comment type="caution">
    <text evidence="8">The sequence shown here is derived from an EMBL/GenBank/DDBJ whole genome shotgun (WGS) entry which is preliminary data.</text>
</comment>
<dbReference type="PANTHER" id="PTHR23542:SF1">
    <property type="entry name" value="MAJOR FACILITATOR SUPERFAMILY (MFS) PROFILE DOMAIN-CONTAINING PROTEIN"/>
    <property type="match status" value="1"/>
</dbReference>
<dbReference type="InterPro" id="IPR020846">
    <property type="entry name" value="MFS_dom"/>
</dbReference>
<feature type="transmembrane region" description="Helical" evidence="6">
    <location>
        <begin position="355"/>
        <end position="378"/>
    </location>
</feature>
<dbReference type="Pfam" id="PF07690">
    <property type="entry name" value="MFS_1"/>
    <property type="match status" value="1"/>
</dbReference>
<protein>
    <submittedName>
        <fullName evidence="8">MFS family permease</fullName>
    </submittedName>
</protein>
<feature type="transmembrane region" description="Helical" evidence="6">
    <location>
        <begin position="233"/>
        <end position="258"/>
    </location>
</feature>
<evidence type="ECO:0000256" key="6">
    <source>
        <dbReference type="SAM" id="Phobius"/>
    </source>
</evidence>
<feature type="transmembrane region" description="Helical" evidence="6">
    <location>
        <begin position="21"/>
        <end position="41"/>
    </location>
</feature>
<keyword evidence="3 6" id="KW-1133">Transmembrane helix</keyword>
<dbReference type="Gene3D" id="1.20.1250.20">
    <property type="entry name" value="MFS general substrate transporter like domains"/>
    <property type="match status" value="1"/>
</dbReference>
<evidence type="ECO:0000256" key="3">
    <source>
        <dbReference type="ARBA" id="ARBA00022989"/>
    </source>
</evidence>
<feature type="domain" description="Major facilitator superfamily (MFS) profile" evidence="7">
    <location>
        <begin position="20"/>
        <end position="408"/>
    </location>
</feature>
<feature type="transmembrane region" description="Helical" evidence="6">
    <location>
        <begin position="146"/>
        <end position="169"/>
    </location>
</feature>
<evidence type="ECO:0000256" key="5">
    <source>
        <dbReference type="SAM" id="MobiDB-lite"/>
    </source>
</evidence>
<dbReference type="Proteomes" id="UP000698222">
    <property type="component" value="Unassembled WGS sequence"/>
</dbReference>
<dbReference type="PROSITE" id="PS51318">
    <property type="entry name" value="TAT"/>
    <property type="match status" value="1"/>
</dbReference>
<comment type="subcellular location">
    <subcellularLocation>
        <location evidence="1">Cell membrane</location>
        <topology evidence="1">Multi-pass membrane protein</topology>
    </subcellularLocation>
</comment>
<dbReference type="InterPro" id="IPR006311">
    <property type="entry name" value="TAT_signal"/>
</dbReference>
<feature type="transmembrane region" description="Helical" evidence="6">
    <location>
        <begin position="264"/>
        <end position="285"/>
    </location>
</feature>
<feature type="transmembrane region" description="Helical" evidence="6">
    <location>
        <begin position="175"/>
        <end position="195"/>
    </location>
</feature>
<keyword evidence="2 6" id="KW-0812">Transmembrane</keyword>
<feature type="transmembrane region" description="Helical" evidence="6">
    <location>
        <begin position="384"/>
        <end position="403"/>
    </location>
</feature>
<feature type="region of interest" description="Disordered" evidence="5">
    <location>
        <begin position="199"/>
        <end position="226"/>
    </location>
</feature>
<proteinExistence type="predicted"/>
<gene>
    <name evidence="8" type="ORF">JOF44_004129</name>
</gene>
<keyword evidence="9" id="KW-1185">Reference proteome</keyword>
<accession>A0ABS4YRZ9</accession>
<keyword evidence="4 6" id="KW-0472">Membrane</keyword>
<dbReference type="EMBL" id="JAGIOC010000002">
    <property type="protein sequence ID" value="MBP2411162.1"/>
    <property type="molecule type" value="Genomic_DNA"/>
</dbReference>
<dbReference type="PROSITE" id="PS50850">
    <property type="entry name" value="MFS"/>
    <property type="match status" value="1"/>
</dbReference>
<dbReference type="InterPro" id="IPR036259">
    <property type="entry name" value="MFS_trans_sf"/>
</dbReference>
<feature type="transmembrane region" description="Helical" evidence="6">
    <location>
        <begin position="323"/>
        <end position="343"/>
    </location>
</feature>
<dbReference type="SUPFAM" id="SSF103473">
    <property type="entry name" value="MFS general substrate transporter"/>
    <property type="match status" value="1"/>
</dbReference>
<evidence type="ECO:0000256" key="4">
    <source>
        <dbReference type="ARBA" id="ARBA00023136"/>
    </source>
</evidence>
<dbReference type="PANTHER" id="PTHR23542">
    <property type="match status" value="1"/>
</dbReference>
<feature type="transmembrane region" description="Helical" evidence="6">
    <location>
        <begin position="53"/>
        <end position="74"/>
    </location>
</feature>
<evidence type="ECO:0000259" key="7">
    <source>
        <dbReference type="PROSITE" id="PS50850"/>
    </source>
</evidence>
<evidence type="ECO:0000256" key="1">
    <source>
        <dbReference type="ARBA" id="ARBA00004651"/>
    </source>
</evidence>